<comment type="caution">
    <text evidence="9">The sequence shown here is derived from an EMBL/GenBank/DDBJ whole genome shotgun (WGS) entry which is preliminary data.</text>
</comment>
<organism evidence="9 10">
    <name type="scientific">Phanerochaete sordida</name>
    <dbReference type="NCBI Taxonomy" id="48140"/>
    <lineage>
        <taxon>Eukaryota</taxon>
        <taxon>Fungi</taxon>
        <taxon>Dikarya</taxon>
        <taxon>Basidiomycota</taxon>
        <taxon>Agaricomycotina</taxon>
        <taxon>Agaricomycetes</taxon>
        <taxon>Polyporales</taxon>
        <taxon>Phanerochaetaceae</taxon>
        <taxon>Phanerochaete</taxon>
    </lineage>
</organism>
<evidence type="ECO:0000256" key="1">
    <source>
        <dbReference type="ARBA" id="ARBA00004141"/>
    </source>
</evidence>
<keyword evidence="10" id="KW-1185">Reference proteome</keyword>
<evidence type="ECO:0000256" key="5">
    <source>
        <dbReference type="ARBA" id="ARBA00022692"/>
    </source>
</evidence>
<comment type="pathway">
    <text evidence="2">Secondary metabolite biosynthesis.</text>
</comment>
<dbReference type="EMBL" id="BPQB01000030">
    <property type="protein sequence ID" value="GJE93177.1"/>
    <property type="molecule type" value="Genomic_DNA"/>
</dbReference>
<gene>
    <name evidence="9" type="ORF">PsYK624_093360</name>
</gene>
<keyword evidence="5" id="KW-0812">Transmembrane</keyword>
<keyword evidence="6" id="KW-1133">Transmembrane helix</keyword>
<dbReference type="GO" id="GO:0016020">
    <property type="term" value="C:membrane"/>
    <property type="evidence" value="ECO:0007669"/>
    <property type="project" value="UniProtKB-SubCell"/>
</dbReference>
<dbReference type="OrthoDB" id="1077582at2759"/>
<evidence type="ECO:0000256" key="3">
    <source>
        <dbReference type="ARBA" id="ARBA00007282"/>
    </source>
</evidence>
<accession>A0A9P3LGK2</accession>
<dbReference type="PANTHER" id="PTHR31595:SF57">
    <property type="entry name" value="OS04G0481900 PROTEIN"/>
    <property type="match status" value="1"/>
</dbReference>
<protein>
    <submittedName>
        <fullName evidence="9">Membrane bound O-acyl transferase family-domain-containing protein</fullName>
    </submittedName>
</protein>
<comment type="subcellular location">
    <subcellularLocation>
        <location evidence="1">Membrane</location>
        <topology evidence="1">Multi-pass membrane protein</topology>
    </subcellularLocation>
</comment>
<evidence type="ECO:0000256" key="7">
    <source>
        <dbReference type="ARBA" id="ARBA00023136"/>
    </source>
</evidence>
<evidence type="ECO:0000256" key="6">
    <source>
        <dbReference type="ARBA" id="ARBA00022989"/>
    </source>
</evidence>
<evidence type="ECO:0000313" key="10">
    <source>
        <dbReference type="Proteomes" id="UP000703269"/>
    </source>
</evidence>
<evidence type="ECO:0000259" key="8">
    <source>
        <dbReference type="Pfam" id="PF13813"/>
    </source>
</evidence>
<name>A0A9P3LGK2_9APHY</name>
<keyword evidence="7" id="KW-0472">Membrane</keyword>
<dbReference type="AlphaFoldDB" id="A0A9P3LGK2"/>
<proteinExistence type="inferred from homology"/>
<evidence type="ECO:0000256" key="2">
    <source>
        <dbReference type="ARBA" id="ARBA00005179"/>
    </source>
</evidence>
<dbReference type="Pfam" id="PF13813">
    <property type="entry name" value="MBOAT_2"/>
    <property type="match status" value="1"/>
</dbReference>
<evidence type="ECO:0000256" key="4">
    <source>
        <dbReference type="ARBA" id="ARBA00022679"/>
    </source>
</evidence>
<dbReference type="InterPro" id="IPR032805">
    <property type="entry name" value="Wax_synthase_dom"/>
</dbReference>
<dbReference type="PANTHER" id="PTHR31595">
    <property type="entry name" value="LONG-CHAIN-ALCOHOL O-FATTY-ACYLTRANSFERASE 3-RELATED"/>
    <property type="match status" value="1"/>
</dbReference>
<sequence length="304" mass="34585">MPFWEKFYNLQCIMNNTRGIGWNYQIPHVPLLPTESRWRFALKRSLRMLRFILLADVSQTYIDLNPLFSLPEARALSVRDQGLLLQFFNVLAYATRSYCVLTVPYDATAVAAVALGFTEPKAWPTLVGRWKDAYTLRRFWGRVWQQMMRRFVSAGGKFAARTLRCAPGSWLSSHVQLFVGFTLSGLAHVPGDAMVHPKWTGSSFWFFPAQAAAIMLEDAVIARARERGLRDTRWERTVGYLWTVSWLTYSVPWFVDWAVAAGLARDRLPFQPHVVRPVLAALARATGLDVAQWVTAQCAIALPS</sequence>
<evidence type="ECO:0000313" key="9">
    <source>
        <dbReference type="EMBL" id="GJE93177.1"/>
    </source>
</evidence>
<feature type="domain" description="Wax synthase" evidence="8">
    <location>
        <begin position="123"/>
        <end position="207"/>
    </location>
</feature>
<comment type="similarity">
    <text evidence="3">Belongs to the wax synthase family.</text>
</comment>
<reference evidence="9 10" key="1">
    <citation type="submission" date="2021-08" db="EMBL/GenBank/DDBJ databases">
        <title>Draft Genome Sequence of Phanerochaete sordida strain YK-624.</title>
        <authorList>
            <person name="Mori T."/>
            <person name="Dohra H."/>
            <person name="Suzuki T."/>
            <person name="Kawagishi H."/>
            <person name="Hirai H."/>
        </authorList>
    </citation>
    <scope>NUCLEOTIDE SEQUENCE [LARGE SCALE GENOMIC DNA]</scope>
    <source>
        <strain evidence="9 10">YK-624</strain>
    </source>
</reference>
<dbReference type="GO" id="GO:0008374">
    <property type="term" value="F:O-acyltransferase activity"/>
    <property type="evidence" value="ECO:0007669"/>
    <property type="project" value="InterPro"/>
</dbReference>
<dbReference type="GO" id="GO:0006629">
    <property type="term" value="P:lipid metabolic process"/>
    <property type="evidence" value="ECO:0007669"/>
    <property type="project" value="InterPro"/>
</dbReference>
<dbReference type="Proteomes" id="UP000703269">
    <property type="component" value="Unassembled WGS sequence"/>
</dbReference>
<dbReference type="InterPro" id="IPR044851">
    <property type="entry name" value="Wax_synthase"/>
</dbReference>
<keyword evidence="4 9" id="KW-0808">Transferase</keyword>